<dbReference type="GO" id="GO:0005506">
    <property type="term" value="F:iron ion binding"/>
    <property type="evidence" value="ECO:0007669"/>
    <property type="project" value="InterPro"/>
</dbReference>
<keyword evidence="3 7" id="KW-0479">Metal-binding</keyword>
<evidence type="ECO:0000256" key="8">
    <source>
        <dbReference type="SAM" id="Phobius"/>
    </source>
</evidence>
<feature type="binding site" description="axial binding residue" evidence="7">
    <location>
        <position position="471"/>
    </location>
    <ligand>
        <name>heme</name>
        <dbReference type="ChEBI" id="CHEBI:30413"/>
    </ligand>
    <ligandPart>
        <name>Fe</name>
        <dbReference type="ChEBI" id="CHEBI:18248"/>
    </ligandPart>
</feature>
<evidence type="ECO:0000256" key="1">
    <source>
        <dbReference type="ARBA" id="ARBA00001971"/>
    </source>
</evidence>
<organism evidence="9 10">
    <name type="scientific">Talaromyces islandicus</name>
    <name type="common">Penicillium islandicum</name>
    <dbReference type="NCBI Taxonomy" id="28573"/>
    <lineage>
        <taxon>Eukaryota</taxon>
        <taxon>Fungi</taxon>
        <taxon>Dikarya</taxon>
        <taxon>Ascomycota</taxon>
        <taxon>Pezizomycotina</taxon>
        <taxon>Eurotiomycetes</taxon>
        <taxon>Eurotiomycetidae</taxon>
        <taxon>Eurotiales</taxon>
        <taxon>Trichocomaceae</taxon>
        <taxon>Talaromyces</taxon>
        <taxon>Talaromyces sect. Islandici</taxon>
    </lineage>
</organism>
<sequence length="527" mass="60065">MNFEFSQLSTSGAIAATLTLLAGLAIWSIFLSVPKAFNYPIYGVEDEKPTELMRKFQQHADILLTEAYKKFHGGIFQLYTPDGLRLFLPRKYAQELKGYDREQLSGMKALADVSIEKIEVTNPIHLGADEKQRHLGHYTTIDHESPYMLNAIKLDLNQKLGQFVSVVQTEVAHVINTTFPPCEDWTSVNLNDLLLRVISQASARIFVGPSLNRNEEWLKISEKFATDVMLGAEKLKAWRPIFRPIAQYLIPEIRRIQADHEEAYQLLRPILQAREKAEIDTSIDGKRHNDMLEWIKTRATKNNDSSVDFREQANIQLLTATAAIHTTRLATLHVLFDLAARPEYIDPLREELQEVLAETNGVLTKQTLTHLKKLDSFMKESQRHNPPSLATFQRKILTPVKLSNGLELPTGVIVQCNTSVLSEVPENWGDPYSFDGFRFYKLRGKPEDAHKYQFASISLESMEFGLGKDACPGRFFAMNQIKIILAHLIFNYDLALEKPEQGRPKNFMFEVNVLADPTAKLLLKRRA</sequence>
<evidence type="ECO:0000256" key="3">
    <source>
        <dbReference type="ARBA" id="ARBA00022723"/>
    </source>
</evidence>
<keyword evidence="6" id="KW-0503">Monooxygenase</keyword>
<dbReference type="Proteomes" id="UP000054383">
    <property type="component" value="Unassembled WGS sequence"/>
</dbReference>
<dbReference type="PRINTS" id="PR00465">
    <property type="entry name" value="EP450IV"/>
</dbReference>
<dbReference type="CDD" id="cd11041">
    <property type="entry name" value="CYP503A1-like"/>
    <property type="match status" value="1"/>
</dbReference>
<evidence type="ECO:0000256" key="2">
    <source>
        <dbReference type="ARBA" id="ARBA00010617"/>
    </source>
</evidence>
<name>A0A0U1M161_TALIS</name>
<dbReference type="InterPro" id="IPR036396">
    <property type="entry name" value="Cyt_P450_sf"/>
</dbReference>
<dbReference type="AlphaFoldDB" id="A0A0U1M161"/>
<keyword evidence="8" id="KW-1133">Transmembrane helix</keyword>
<keyword evidence="8" id="KW-0812">Transmembrane</keyword>
<comment type="similarity">
    <text evidence="2">Belongs to the cytochrome P450 family.</text>
</comment>
<comment type="cofactor">
    <cofactor evidence="1 7">
        <name>heme</name>
        <dbReference type="ChEBI" id="CHEBI:30413"/>
    </cofactor>
</comment>
<evidence type="ECO:0000313" key="10">
    <source>
        <dbReference type="Proteomes" id="UP000054383"/>
    </source>
</evidence>
<dbReference type="InterPro" id="IPR001128">
    <property type="entry name" value="Cyt_P450"/>
</dbReference>
<protein>
    <submittedName>
        <fullName evidence="9">Ent-kaurene oxidase</fullName>
    </submittedName>
</protein>
<feature type="transmembrane region" description="Helical" evidence="8">
    <location>
        <begin position="12"/>
        <end position="30"/>
    </location>
</feature>
<proteinExistence type="inferred from homology"/>
<dbReference type="STRING" id="28573.A0A0U1M161"/>
<dbReference type="SUPFAM" id="SSF48264">
    <property type="entry name" value="Cytochrome P450"/>
    <property type="match status" value="1"/>
</dbReference>
<dbReference type="Gene3D" id="1.10.630.10">
    <property type="entry name" value="Cytochrome P450"/>
    <property type="match status" value="1"/>
</dbReference>
<dbReference type="EMBL" id="CVMT01000005">
    <property type="protein sequence ID" value="CRG89162.1"/>
    <property type="molecule type" value="Genomic_DNA"/>
</dbReference>
<dbReference type="PANTHER" id="PTHR46206">
    <property type="entry name" value="CYTOCHROME P450"/>
    <property type="match status" value="1"/>
</dbReference>
<keyword evidence="5 7" id="KW-0408">Iron</keyword>
<keyword evidence="4" id="KW-0560">Oxidoreductase</keyword>
<gene>
    <name evidence="9" type="ORF">PISL3812_06198</name>
</gene>
<evidence type="ECO:0000256" key="5">
    <source>
        <dbReference type="ARBA" id="ARBA00023004"/>
    </source>
</evidence>
<dbReference type="OMA" id="YTTIDHE"/>
<evidence type="ECO:0000256" key="6">
    <source>
        <dbReference type="ARBA" id="ARBA00023033"/>
    </source>
</evidence>
<accession>A0A0U1M161</accession>
<evidence type="ECO:0000313" key="9">
    <source>
        <dbReference type="EMBL" id="CRG89162.1"/>
    </source>
</evidence>
<dbReference type="GO" id="GO:0016705">
    <property type="term" value="F:oxidoreductase activity, acting on paired donors, with incorporation or reduction of molecular oxygen"/>
    <property type="evidence" value="ECO:0007669"/>
    <property type="project" value="InterPro"/>
</dbReference>
<dbReference type="GO" id="GO:0020037">
    <property type="term" value="F:heme binding"/>
    <property type="evidence" value="ECO:0007669"/>
    <property type="project" value="InterPro"/>
</dbReference>
<dbReference type="Pfam" id="PF00067">
    <property type="entry name" value="p450"/>
    <property type="match status" value="1"/>
</dbReference>
<keyword evidence="10" id="KW-1185">Reference proteome</keyword>
<dbReference type="PANTHER" id="PTHR46206:SF6">
    <property type="entry name" value="CYTOCHROME P450 MONOOXYGENASE AN1598-RELATED"/>
    <property type="match status" value="1"/>
</dbReference>
<evidence type="ECO:0000256" key="4">
    <source>
        <dbReference type="ARBA" id="ARBA00023002"/>
    </source>
</evidence>
<dbReference type="GO" id="GO:0004497">
    <property type="term" value="F:monooxygenase activity"/>
    <property type="evidence" value="ECO:0007669"/>
    <property type="project" value="UniProtKB-KW"/>
</dbReference>
<keyword evidence="8" id="KW-0472">Membrane</keyword>
<dbReference type="OrthoDB" id="1844152at2759"/>
<dbReference type="InterPro" id="IPR002403">
    <property type="entry name" value="Cyt_P450_E_grp-IV"/>
</dbReference>
<evidence type="ECO:0000256" key="7">
    <source>
        <dbReference type="PIRSR" id="PIRSR602403-1"/>
    </source>
</evidence>
<reference evidence="9 10" key="1">
    <citation type="submission" date="2015-04" db="EMBL/GenBank/DDBJ databases">
        <authorList>
            <person name="Syromyatnikov M.Y."/>
            <person name="Popov V.N."/>
        </authorList>
    </citation>
    <scope>NUCLEOTIDE SEQUENCE [LARGE SCALE GENOMIC DNA]</scope>
    <source>
        <strain evidence="9">WF-38-12</strain>
    </source>
</reference>
<keyword evidence="7" id="KW-0349">Heme</keyword>